<organism evidence="2 3">
    <name type="scientific">Hyaloscypha variabilis (strain UAMH 11265 / GT02V1 / F)</name>
    <name type="common">Meliniomyces variabilis</name>
    <dbReference type="NCBI Taxonomy" id="1149755"/>
    <lineage>
        <taxon>Eukaryota</taxon>
        <taxon>Fungi</taxon>
        <taxon>Dikarya</taxon>
        <taxon>Ascomycota</taxon>
        <taxon>Pezizomycotina</taxon>
        <taxon>Leotiomycetes</taxon>
        <taxon>Helotiales</taxon>
        <taxon>Hyaloscyphaceae</taxon>
        <taxon>Hyaloscypha</taxon>
        <taxon>Hyaloscypha variabilis</taxon>
    </lineage>
</organism>
<dbReference type="OrthoDB" id="3548310at2759"/>
<dbReference type="AlphaFoldDB" id="A0A2J6R8T4"/>
<protein>
    <recommendedName>
        <fullName evidence="1">2EXR domain-containing protein</fullName>
    </recommendedName>
</protein>
<dbReference type="Proteomes" id="UP000235786">
    <property type="component" value="Unassembled WGS sequence"/>
</dbReference>
<dbReference type="InterPro" id="IPR045518">
    <property type="entry name" value="2EXR"/>
</dbReference>
<gene>
    <name evidence="2" type="ORF">L207DRAFT_128935</name>
</gene>
<dbReference type="EMBL" id="KZ613953">
    <property type="protein sequence ID" value="PMD34925.1"/>
    <property type="molecule type" value="Genomic_DNA"/>
</dbReference>
<accession>A0A2J6R8T4</accession>
<name>A0A2J6R8T4_HYAVF</name>
<evidence type="ECO:0000313" key="3">
    <source>
        <dbReference type="Proteomes" id="UP000235786"/>
    </source>
</evidence>
<sequence length="309" mass="34502">MRRRIFSLTIQTFLLIKHLDSSDIYPQVRTHFINMAALIPFGLFNNLPPELRNKVWSEAADDEDAANGGVVEVKMRRSPALTRAGPFTGTRLWRLTYTFGLAARNPSPLLTTSAESRAEYLLRHQETLQLNNGPLVHFNAAEDTIHFDAESLFNLWYYVTKHRAPPASVPLRNLRGVDTIQTLGFHDTNVANHNIRGLAELLVPAHRALCNITKIRLLGERGYWPGGVDPATIVPVASQGLNPRLKRALRTIRNNYNNNRRIVGHPRSARNAAQQDLFNVELVNANAQVNAFLTPTPPVPGFGIATSNV</sequence>
<evidence type="ECO:0000313" key="2">
    <source>
        <dbReference type="EMBL" id="PMD34925.1"/>
    </source>
</evidence>
<reference evidence="2 3" key="1">
    <citation type="submission" date="2016-04" db="EMBL/GenBank/DDBJ databases">
        <title>A degradative enzymes factory behind the ericoid mycorrhizal symbiosis.</title>
        <authorList>
            <consortium name="DOE Joint Genome Institute"/>
            <person name="Martino E."/>
            <person name="Morin E."/>
            <person name="Grelet G."/>
            <person name="Kuo A."/>
            <person name="Kohler A."/>
            <person name="Daghino S."/>
            <person name="Barry K."/>
            <person name="Choi C."/>
            <person name="Cichocki N."/>
            <person name="Clum A."/>
            <person name="Copeland A."/>
            <person name="Hainaut M."/>
            <person name="Haridas S."/>
            <person name="Labutti K."/>
            <person name="Lindquist E."/>
            <person name="Lipzen A."/>
            <person name="Khouja H.-R."/>
            <person name="Murat C."/>
            <person name="Ohm R."/>
            <person name="Olson A."/>
            <person name="Spatafora J."/>
            <person name="Veneault-Fourrey C."/>
            <person name="Henrissat B."/>
            <person name="Grigoriev I."/>
            <person name="Martin F."/>
            <person name="Perotto S."/>
        </authorList>
    </citation>
    <scope>NUCLEOTIDE SEQUENCE [LARGE SCALE GENOMIC DNA]</scope>
    <source>
        <strain evidence="2 3">F</strain>
    </source>
</reference>
<proteinExistence type="predicted"/>
<feature type="domain" description="2EXR" evidence="1">
    <location>
        <begin position="41"/>
        <end position="145"/>
    </location>
</feature>
<evidence type="ECO:0000259" key="1">
    <source>
        <dbReference type="Pfam" id="PF20150"/>
    </source>
</evidence>
<keyword evidence="3" id="KW-1185">Reference proteome</keyword>
<dbReference type="Pfam" id="PF20150">
    <property type="entry name" value="2EXR"/>
    <property type="match status" value="1"/>
</dbReference>